<dbReference type="Gramene" id="KMT14836">
    <property type="protein sequence ID" value="KMT14836"/>
    <property type="gene ID" value="BVRB_3g065600"/>
</dbReference>
<dbReference type="Proteomes" id="UP000035740">
    <property type="component" value="Chromosome 3"/>
</dbReference>
<reference evidence="1 2" key="1">
    <citation type="journal article" date="2014" name="Nature">
        <title>The genome of the recently domesticated crop plant sugar beet (Beta vulgaris).</title>
        <authorList>
            <person name="Dohm J.C."/>
            <person name="Minoche A.E."/>
            <person name="Holtgrawe D."/>
            <person name="Capella-Gutierrez S."/>
            <person name="Zakrzewski F."/>
            <person name="Tafer H."/>
            <person name="Rupp O."/>
            <person name="Sorensen T.R."/>
            <person name="Stracke R."/>
            <person name="Reinhardt R."/>
            <person name="Goesmann A."/>
            <person name="Kraft T."/>
            <person name="Schulz B."/>
            <person name="Stadler P.F."/>
            <person name="Schmidt T."/>
            <person name="Gabaldon T."/>
            <person name="Lehrach H."/>
            <person name="Weisshaar B."/>
            <person name="Himmelbauer H."/>
        </authorList>
    </citation>
    <scope>NUCLEOTIDE SEQUENCE [LARGE SCALE GENOMIC DNA]</scope>
    <source>
        <tissue evidence="1">Taproot</tissue>
    </source>
</reference>
<accession>A0A0J8FG83</accession>
<organism evidence="1 2">
    <name type="scientific">Beta vulgaris subsp. vulgaris</name>
    <name type="common">Beet</name>
    <dbReference type="NCBI Taxonomy" id="3555"/>
    <lineage>
        <taxon>Eukaryota</taxon>
        <taxon>Viridiplantae</taxon>
        <taxon>Streptophyta</taxon>
        <taxon>Embryophyta</taxon>
        <taxon>Tracheophyta</taxon>
        <taxon>Spermatophyta</taxon>
        <taxon>Magnoliopsida</taxon>
        <taxon>eudicotyledons</taxon>
        <taxon>Gunneridae</taxon>
        <taxon>Pentapetalae</taxon>
        <taxon>Caryophyllales</taxon>
        <taxon>Chenopodiaceae</taxon>
        <taxon>Betoideae</taxon>
        <taxon>Beta</taxon>
    </lineage>
</organism>
<gene>
    <name evidence="1" type="ORF">BVRB_3g065600</name>
</gene>
<evidence type="ECO:0000313" key="1">
    <source>
        <dbReference type="EMBL" id="KMT14836.1"/>
    </source>
</evidence>
<dbReference type="AlphaFoldDB" id="A0A0J8FG83"/>
<sequence>MTDAPKKILVLMLSDNVPKTRKSALVLLCLYWRC</sequence>
<keyword evidence="2" id="KW-1185">Reference proteome</keyword>
<proteinExistence type="predicted"/>
<name>A0A0J8FG83_BETVV</name>
<dbReference type="EMBL" id="KQ090066">
    <property type="protein sequence ID" value="KMT14836.1"/>
    <property type="molecule type" value="Genomic_DNA"/>
</dbReference>
<evidence type="ECO:0000313" key="2">
    <source>
        <dbReference type="Proteomes" id="UP000035740"/>
    </source>
</evidence>
<protein>
    <submittedName>
        <fullName evidence="1">Uncharacterized protein</fullName>
    </submittedName>
</protein>